<dbReference type="FunFam" id="1.25.40.120:FF:000035">
    <property type="entry name" value="Geranylgeranyl transferase type-2 subunit alpha"/>
    <property type="match status" value="1"/>
</dbReference>
<keyword evidence="6" id="KW-0677">Repeat</keyword>
<dbReference type="PANTHER" id="PTHR11129:SF2">
    <property type="entry name" value="GERANYLGERANYL TRANSFERASE TYPE-2 SUBUNIT ALPHA"/>
    <property type="match status" value="1"/>
</dbReference>
<protein>
    <recommendedName>
        <fullName evidence="3 9">Geranylgeranyl transferase type-2 subunit alpha</fullName>
        <ecNumber evidence="2 9">2.5.1.60</ecNumber>
    </recommendedName>
    <alternativeName>
        <fullName evidence="7 9">Geranylgeranyl transferase type II subunit alpha</fullName>
    </alternativeName>
</protein>
<dbReference type="Gene3D" id="1.25.40.120">
    <property type="entry name" value="Protein prenylyltransferase"/>
    <property type="match status" value="1"/>
</dbReference>
<evidence type="ECO:0000256" key="6">
    <source>
        <dbReference type="ARBA" id="ARBA00022737"/>
    </source>
</evidence>
<dbReference type="PANTHER" id="PTHR11129">
    <property type="entry name" value="PROTEIN FARNESYLTRANSFERASE ALPHA SUBUNIT/RAB GERANYLGERANYL TRANSFERASE ALPHA SUBUNIT"/>
    <property type="match status" value="1"/>
</dbReference>
<gene>
    <name evidence="10" type="ORF">BOKJ2_LOCUS6392</name>
</gene>
<organism evidence="10 11">
    <name type="scientific">Bursaphelenchus okinawaensis</name>
    <dbReference type="NCBI Taxonomy" id="465554"/>
    <lineage>
        <taxon>Eukaryota</taxon>
        <taxon>Metazoa</taxon>
        <taxon>Ecdysozoa</taxon>
        <taxon>Nematoda</taxon>
        <taxon>Chromadorea</taxon>
        <taxon>Rhabditida</taxon>
        <taxon>Tylenchina</taxon>
        <taxon>Tylenchomorpha</taxon>
        <taxon>Aphelenchoidea</taxon>
        <taxon>Aphelenchoididae</taxon>
        <taxon>Bursaphelenchus</taxon>
    </lineage>
</organism>
<evidence type="ECO:0000256" key="8">
    <source>
        <dbReference type="ARBA" id="ARBA00047658"/>
    </source>
</evidence>
<evidence type="ECO:0000256" key="3">
    <source>
        <dbReference type="ARBA" id="ARBA00014772"/>
    </source>
</evidence>
<dbReference type="OrthoDB" id="1658at2759"/>
<dbReference type="GO" id="GO:0005968">
    <property type="term" value="C:Rab-protein geranylgeranyltransferase complex"/>
    <property type="evidence" value="ECO:0007669"/>
    <property type="project" value="TreeGrafter"/>
</dbReference>
<keyword evidence="11" id="KW-1185">Reference proteome</keyword>
<keyword evidence="4 9" id="KW-0637">Prenyltransferase</keyword>
<dbReference type="GO" id="GO:0004663">
    <property type="term" value="F:Rab geranylgeranyltransferase activity"/>
    <property type="evidence" value="ECO:0007669"/>
    <property type="project" value="UniProtKB-UniRule"/>
</dbReference>
<evidence type="ECO:0000256" key="5">
    <source>
        <dbReference type="ARBA" id="ARBA00022679"/>
    </source>
</evidence>
<comment type="similarity">
    <text evidence="1 9">Belongs to the protein prenyltransferase subunit alpha family.</text>
</comment>
<keyword evidence="5 9" id="KW-0808">Transferase</keyword>
<dbReference type="PROSITE" id="PS51147">
    <property type="entry name" value="PFTA"/>
    <property type="match status" value="4"/>
</dbReference>
<name>A0A811KIB8_9BILA</name>
<dbReference type="SUPFAM" id="SSF48439">
    <property type="entry name" value="Protein prenylyltransferase"/>
    <property type="match status" value="1"/>
</dbReference>
<dbReference type="Gene3D" id="2.60.40.1130">
    <property type="entry name" value="Rab geranylgeranyltransferase alpha-subunit, insert domain"/>
    <property type="match status" value="1"/>
</dbReference>
<comment type="function">
    <text evidence="9">Catalyzes the transfer of a geranyl-geranyl moiety from geranyl-geranyl pyrophosphate to cysteines occuring in specific C-terminal amino acid sequences.</text>
</comment>
<evidence type="ECO:0000256" key="4">
    <source>
        <dbReference type="ARBA" id="ARBA00022602"/>
    </source>
</evidence>
<dbReference type="Proteomes" id="UP000783686">
    <property type="component" value="Unassembled WGS sequence"/>
</dbReference>
<evidence type="ECO:0000256" key="7">
    <source>
        <dbReference type="ARBA" id="ARBA00031267"/>
    </source>
</evidence>
<dbReference type="SUPFAM" id="SSF52058">
    <property type="entry name" value="L domain-like"/>
    <property type="match status" value="1"/>
</dbReference>
<dbReference type="EMBL" id="CAJFDH010000003">
    <property type="protein sequence ID" value="CAD5216036.1"/>
    <property type="molecule type" value="Genomic_DNA"/>
</dbReference>
<accession>A0A811KIB8</accession>
<dbReference type="Pfam" id="PF01239">
    <property type="entry name" value="PPTA"/>
    <property type="match status" value="3"/>
</dbReference>
<reference evidence="10" key="1">
    <citation type="submission" date="2020-09" db="EMBL/GenBank/DDBJ databases">
        <authorList>
            <person name="Kikuchi T."/>
        </authorList>
    </citation>
    <scope>NUCLEOTIDE SEQUENCE</scope>
    <source>
        <strain evidence="10">SH1</strain>
    </source>
</reference>
<dbReference type="AlphaFoldDB" id="A0A811KIB8"/>
<sequence length="583" mass="67914">MHGVKKSSPASEAQLAELKRERKEKLQKFIYGKNLVFTKRGNKEFDDELLEVTGELVKKQPNMYTVWNIRREVLEEKANKKEESEDEYTARLAEMYDGELKLSMQALLSDPKSYSAWYHRDFVLSKHPKPDFKRELEICEKALEFDCRNFHCWDHRRFTAQLAKLDESEELEFSDRLVSKNPSNYSAWHYRGTLLPKIAPNSNGNPICINDERLQQEFDKVKVPTCYNTEDQTAWTYCRWLSEVSCVGPVEPTLIVSVTFVALNQALIVFNNSVDKEFVNRTVKADTYTPISVVNLPKNDKYIKTKLWMVRRDAGFDFPVAFGVELEDDRVESVEKEGYCNKRYLKNHFAIKNLCVTETSTNILTELVEMCRELMKDDDKNPWEPLALARTLLLLKRSDKDNLAEVDAMLQKAIELDPQRRNVYQNIIDIVRITENLCHPMENLDKVISRDENEVNLSQRNIRSVSHLHYLAGHINSLVLQYNRIEDTKQFNSFPLLIHLTLDDNPVTKVHSDLRLPCLEFLSLARCQIQSSDALKCLPNVAPNLKRLLICETQLAKDEEQLKLLKDSFEQQQYHVTVIVHYL</sequence>
<evidence type="ECO:0000313" key="10">
    <source>
        <dbReference type="EMBL" id="CAD5216036.1"/>
    </source>
</evidence>
<dbReference type="Gene3D" id="3.80.10.10">
    <property type="entry name" value="Ribonuclease Inhibitor"/>
    <property type="match status" value="1"/>
</dbReference>
<evidence type="ECO:0000256" key="1">
    <source>
        <dbReference type="ARBA" id="ARBA00006734"/>
    </source>
</evidence>
<dbReference type="InterPro" id="IPR002088">
    <property type="entry name" value="Prenyl_trans_a"/>
</dbReference>
<dbReference type="EMBL" id="CAJFCW020000003">
    <property type="protein sequence ID" value="CAG9105201.1"/>
    <property type="molecule type" value="Genomic_DNA"/>
</dbReference>
<dbReference type="EC" id="2.5.1.60" evidence="2 9"/>
<dbReference type="Proteomes" id="UP000614601">
    <property type="component" value="Unassembled WGS sequence"/>
</dbReference>
<dbReference type="GO" id="GO:0097354">
    <property type="term" value="P:prenylation"/>
    <property type="evidence" value="ECO:0007669"/>
    <property type="project" value="UniProtKB-UniRule"/>
</dbReference>
<dbReference type="InterPro" id="IPR032675">
    <property type="entry name" value="LRR_dom_sf"/>
</dbReference>
<proteinExistence type="inferred from homology"/>
<comment type="caution">
    <text evidence="10">The sequence shown here is derived from an EMBL/GenBank/DDBJ whole genome shotgun (WGS) entry which is preliminary data.</text>
</comment>
<evidence type="ECO:0000313" key="11">
    <source>
        <dbReference type="Proteomes" id="UP000614601"/>
    </source>
</evidence>
<comment type="catalytic activity">
    <reaction evidence="8 9">
        <text>geranylgeranyl diphosphate + L-cysteinyl-[protein] = S-geranylgeranyl-L-cysteinyl-[protein] + diphosphate</text>
        <dbReference type="Rhea" id="RHEA:21240"/>
        <dbReference type="Rhea" id="RHEA-COMP:10131"/>
        <dbReference type="Rhea" id="RHEA-COMP:11537"/>
        <dbReference type="ChEBI" id="CHEBI:29950"/>
        <dbReference type="ChEBI" id="CHEBI:33019"/>
        <dbReference type="ChEBI" id="CHEBI:57533"/>
        <dbReference type="ChEBI" id="CHEBI:86021"/>
        <dbReference type="EC" id="2.5.1.60"/>
    </reaction>
</comment>
<evidence type="ECO:0000256" key="9">
    <source>
        <dbReference type="RuleBase" id="RU367120"/>
    </source>
</evidence>
<evidence type="ECO:0000256" key="2">
    <source>
        <dbReference type="ARBA" id="ARBA00012656"/>
    </source>
</evidence>